<dbReference type="AlphaFoldDB" id="A0A2P4SSL0"/>
<protein>
    <submittedName>
        <fullName evidence="1">Uncharacterized protein</fullName>
    </submittedName>
</protein>
<keyword evidence="2" id="KW-1185">Reference proteome</keyword>
<comment type="caution">
    <text evidence="1">The sequence shown here is derived from an EMBL/GenBank/DDBJ whole genome shotgun (WGS) entry which is preliminary data.</text>
</comment>
<organism evidence="1 2">
    <name type="scientific">Bambusicola thoracicus</name>
    <name type="common">Chinese bamboo-partridge</name>
    <name type="synonym">Perdix thoracica</name>
    <dbReference type="NCBI Taxonomy" id="9083"/>
    <lineage>
        <taxon>Eukaryota</taxon>
        <taxon>Metazoa</taxon>
        <taxon>Chordata</taxon>
        <taxon>Craniata</taxon>
        <taxon>Vertebrata</taxon>
        <taxon>Euteleostomi</taxon>
        <taxon>Archelosauria</taxon>
        <taxon>Archosauria</taxon>
        <taxon>Dinosauria</taxon>
        <taxon>Saurischia</taxon>
        <taxon>Theropoda</taxon>
        <taxon>Coelurosauria</taxon>
        <taxon>Aves</taxon>
        <taxon>Neognathae</taxon>
        <taxon>Galloanserae</taxon>
        <taxon>Galliformes</taxon>
        <taxon>Phasianidae</taxon>
        <taxon>Perdicinae</taxon>
        <taxon>Bambusicola</taxon>
    </lineage>
</organism>
<gene>
    <name evidence="1" type="ORF">CIB84_009157</name>
</gene>
<reference evidence="1 2" key="1">
    <citation type="submission" date="2018-01" db="EMBL/GenBank/DDBJ databases">
        <title>Comparison of the Chinese Bamboo Partridge and Red Junglefowl genome sequences highlights the importance of demography in genome evolution.</title>
        <authorList>
            <person name="Tiley G.P."/>
            <person name="Kimball R.T."/>
            <person name="Braun E.L."/>
            <person name="Burleigh J.G."/>
        </authorList>
    </citation>
    <scope>NUCLEOTIDE SEQUENCE [LARGE SCALE GENOMIC DNA]</scope>
    <source>
        <strain evidence="1">RTK389</strain>
        <tissue evidence="1">Blood</tissue>
    </source>
</reference>
<evidence type="ECO:0000313" key="1">
    <source>
        <dbReference type="EMBL" id="POI27093.1"/>
    </source>
</evidence>
<dbReference type="EMBL" id="PPHD01025472">
    <property type="protein sequence ID" value="POI27093.1"/>
    <property type="molecule type" value="Genomic_DNA"/>
</dbReference>
<proteinExistence type="predicted"/>
<accession>A0A2P4SSL0</accession>
<sequence>MQVASGQTPLQRALSLEFINNSFQTVLWTTFTGKIHQMKSS</sequence>
<dbReference type="Proteomes" id="UP000237246">
    <property type="component" value="Unassembled WGS sequence"/>
</dbReference>
<evidence type="ECO:0000313" key="2">
    <source>
        <dbReference type="Proteomes" id="UP000237246"/>
    </source>
</evidence>
<name>A0A2P4SSL0_BAMTH</name>